<sequence>METLYRCQTQQTMSTDSGRTDTSSKSYDTPFVCLENAYKTLCSSTQRQKRRIVPSFMLENGVVSLESGSQLAQVYNCDGTPKT</sequence>
<reference evidence="2 3" key="1">
    <citation type="submission" date="2013-11" db="EMBL/GenBank/DDBJ databases">
        <title>The Genome Sequence of Phytophthora parasitica P1976.</title>
        <authorList>
            <consortium name="The Broad Institute Genomics Platform"/>
            <person name="Russ C."/>
            <person name="Tyler B."/>
            <person name="Panabieres F."/>
            <person name="Shan W."/>
            <person name="Tripathy S."/>
            <person name="Grunwald N."/>
            <person name="Machado M."/>
            <person name="Johnson C.S."/>
            <person name="Walker B."/>
            <person name="Young S."/>
            <person name="Zeng Q."/>
            <person name="Gargeya S."/>
            <person name="Fitzgerald M."/>
            <person name="Haas B."/>
            <person name="Abouelleil A."/>
            <person name="Allen A.W."/>
            <person name="Alvarado L."/>
            <person name="Arachchi H.M."/>
            <person name="Berlin A.M."/>
            <person name="Chapman S.B."/>
            <person name="Gainer-Dewar J."/>
            <person name="Goldberg J."/>
            <person name="Griggs A."/>
            <person name="Gujja S."/>
            <person name="Hansen M."/>
            <person name="Howarth C."/>
            <person name="Imamovic A."/>
            <person name="Ireland A."/>
            <person name="Larimer J."/>
            <person name="McCowan C."/>
            <person name="Murphy C."/>
            <person name="Pearson M."/>
            <person name="Poon T.W."/>
            <person name="Priest M."/>
            <person name="Roberts A."/>
            <person name="Saif S."/>
            <person name="Shea T."/>
            <person name="Sisk P."/>
            <person name="Sykes S."/>
            <person name="Wortman J."/>
            <person name="Nusbaum C."/>
            <person name="Birren B."/>
        </authorList>
    </citation>
    <scope>NUCLEOTIDE SEQUENCE [LARGE SCALE GENOMIC DNA]</scope>
    <source>
        <strain evidence="2 3">P1976</strain>
    </source>
</reference>
<dbReference type="EMBL" id="ANJA01001076">
    <property type="protein sequence ID" value="ETO79690.1"/>
    <property type="molecule type" value="Genomic_DNA"/>
</dbReference>
<feature type="region of interest" description="Disordered" evidence="1">
    <location>
        <begin position="1"/>
        <end position="25"/>
    </location>
</feature>
<accession>A0A081ALC9</accession>
<proteinExistence type="predicted"/>
<dbReference type="AlphaFoldDB" id="A0A081ALC9"/>
<evidence type="ECO:0000313" key="3">
    <source>
        <dbReference type="Proteomes" id="UP000028582"/>
    </source>
</evidence>
<gene>
    <name evidence="2" type="ORF">F444_05667</name>
</gene>
<name>A0A081ALC9_PHYNI</name>
<comment type="caution">
    <text evidence="2">The sequence shown here is derived from an EMBL/GenBank/DDBJ whole genome shotgun (WGS) entry which is preliminary data.</text>
</comment>
<organism evidence="2 3">
    <name type="scientific">Phytophthora nicotianae P1976</name>
    <dbReference type="NCBI Taxonomy" id="1317066"/>
    <lineage>
        <taxon>Eukaryota</taxon>
        <taxon>Sar</taxon>
        <taxon>Stramenopiles</taxon>
        <taxon>Oomycota</taxon>
        <taxon>Peronosporomycetes</taxon>
        <taxon>Peronosporales</taxon>
        <taxon>Peronosporaceae</taxon>
        <taxon>Phytophthora</taxon>
    </lineage>
</organism>
<protein>
    <submittedName>
        <fullName evidence="2">Uncharacterized protein</fullName>
    </submittedName>
</protein>
<evidence type="ECO:0000313" key="2">
    <source>
        <dbReference type="EMBL" id="ETO79690.1"/>
    </source>
</evidence>
<dbReference type="Proteomes" id="UP000028582">
    <property type="component" value="Unassembled WGS sequence"/>
</dbReference>
<evidence type="ECO:0000256" key="1">
    <source>
        <dbReference type="SAM" id="MobiDB-lite"/>
    </source>
</evidence>